<proteinExistence type="predicted"/>
<evidence type="ECO:0008006" key="4">
    <source>
        <dbReference type="Google" id="ProtNLM"/>
    </source>
</evidence>
<name>A0AAD3S5J7_NEPGR</name>
<accession>A0AAD3S5J7</accession>
<protein>
    <recommendedName>
        <fullName evidence="4">Transmembrane protein</fullName>
    </recommendedName>
</protein>
<gene>
    <name evidence="2" type="ORF">Nepgr_006665</name>
</gene>
<evidence type="ECO:0000313" key="2">
    <source>
        <dbReference type="EMBL" id="GMH04825.1"/>
    </source>
</evidence>
<keyword evidence="3" id="KW-1185">Reference proteome</keyword>
<reference evidence="2" key="1">
    <citation type="submission" date="2023-05" db="EMBL/GenBank/DDBJ databases">
        <title>Nepenthes gracilis genome sequencing.</title>
        <authorList>
            <person name="Fukushima K."/>
        </authorList>
    </citation>
    <scope>NUCLEOTIDE SEQUENCE</scope>
    <source>
        <strain evidence="2">SING2019-196</strain>
    </source>
</reference>
<keyword evidence="1" id="KW-1133">Transmembrane helix</keyword>
<organism evidence="2 3">
    <name type="scientific">Nepenthes gracilis</name>
    <name type="common">Slender pitcher plant</name>
    <dbReference type="NCBI Taxonomy" id="150966"/>
    <lineage>
        <taxon>Eukaryota</taxon>
        <taxon>Viridiplantae</taxon>
        <taxon>Streptophyta</taxon>
        <taxon>Embryophyta</taxon>
        <taxon>Tracheophyta</taxon>
        <taxon>Spermatophyta</taxon>
        <taxon>Magnoliopsida</taxon>
        <taxon>eudicotyledons</taxon>
        <taxon>Gunneridae</taxon>
        <taxon>Pentapetalae</taxon>
        <taxon>Caryophyllales</taxon>
        <taxon>Nepenthaceae</taxon>
        <taxon>Nepenthes</taxon>
    </lineage>
</organism>
<keyword evidence="1" id="KW-0812">Transmembrane</keyword>
<feature type="transmembrane region" description="Helical" evidence="1">
    <location>
        <begin position="123"/>
        <end position="143"/>
    </location>
</feature>
<dbReference type="AlphaFoldDB" id="A0AAD3S5J7"/>
<sequence>MGFSPQRKESPEFNFYRATSEEQWDQFLISHRFLLPHNERCCDLSYCGCIIACSGSCTDVDVALRQMINALGLWLWHLADWSCIYLCCLHDDCAALWVVEFTASYDAVGLCSCDLLGWMRAPLYLFLLLVSAELANLLLVFFAGGGLGAALMNVEVAGMVYGLLVSCGDDEICRWNVVLSLLRLRSISLLAELGSWWLLAKVLCDMLLWMHLQPGTACCIFSLAGRSWLLRLGLLAASLEHVFSGLLILRTGCRPTLPRMQNVLLCC</sequence>
<comment type="caution">
    <text evidence="2">The sequence shown here is derived from an EMBL/GenBank/DDBJ whole genome shotgun (WGS) entry which is preliminary data.</text>
</comment>
<keyword evidence="1" id="KW-0472">Membrane</keyword>
<dbReference type="EMBL" id="BSYO01000005">
    <property type="protein sequence ID" value="GMH04825.1"/>
    <property type="molecule type" value="Genomic_DNA"/>
</dbReference>
<dbReference type="Proteomes" id="UP001279734">
    <property type="component" value="Unassembled WGS sequence"/>
</dbReference>
<evidence type="ECO:0000313" key="3">
    <source>
        <dbReference type="Proteomes" id="UP001279734"/>
    </source>
</evidence>
<evidence type="ECO:0000256" key="1">
    <source>
        <dbReference type="SAM" id="Phobius"/>
    </source>
</evidence>